<dbReference type="SUPFAM" id="SSF89733">
    <property type="entry name" value="L-sulfolactate dehydrogenase-like"/>
    <property type="match status" value="1"/>
</dbReference>
<dbReference type="NCBIfam" id="NF007504">
    <property type="entry name" value="PRK10098.1"/>
    <property type="match status" value="1"/>
</dbReference>
<dbReference type="Gene3D" id="3.30.1370.60">
    <property type="entry name" value="Hypothetical oxidoreductase yiak, domain 2"/>
    <property type="match status" value="1"/>
</dbReference>
<dbReference type="InterPro" id="IPR043144">
    <property type="entry name" value="Mal/L-sulf/L-lact_DH-like_ah"/>
</dbReference>
<evidence type="ECO:0000313" key="3">
    <source>
        <dbReference type="EMBL" id="GAN78325.1"/>
    </source>
</evidence>
<dbReference type="OrthoDB" id="9811519at2"/>
<protein>
    <submittedName>
        <fullName evidence="3">L-lactate dehydrogenase</fullName>
    </submittedName>
</protein>
<dbReference type="RefSeq" id="WP_048862872.1">
    <property type="nucleotide sequence ID" value="NZ_BANB01000757.1"/>
</dbReference>
<keyword evidence="4" id="KW-1185">Reference proteome</keyword>
<sequence>MNDTVTVPAPVLEDHIARIFAAAGCDAVEAAGIAHYLLSANLAGHDSHGVIRTPRYIIWLRAGFVRAGQTISIAHETPTHAIVDGNYGFGQTVTPPAVDLGITKAKQNGLSVVGLRNTGHIGRVGDWGERAAAAGLVSLHFVNVAGGELVAPFGGVSRRFSTNPICIGVPQPDAPIILDFATSLVAEGKVLVASNGGKKVPHDALVEADGTLTGNPEALYGPIAGTSERDSAKGTGALRTFGEHKGSGLAFMCEILAGCLTGGATSGPIPGGKRGRIANGLLSIYLDPGSFGAAHFADAVRDYAGYVKDARPTTAGGEVLLPGEPERRTRAERLAHGVPLQAATWAAIGETAASLGVAVPAV</sequence>
<organism evidence="3 4">
    <name type="scientific">Acidisphaera rubrifaciens HS-AP3</name>
    <dbReference type="NCBI Taxonomy" id="1231350"/>
    <lineage>
        <taxon>Bacteria</taxon>
        <taxon>Pseudomonadati</taxon>
        <taxon>Pseudomonadota</taxon>
        <taxon>Alphaproteobacteria</taxon>
        <taxon>Acetobacterales</taxon>
        <taxon>Acetobacteraceae</taxon>
        <taxon>Acidisphaera</taxon>
    </lineage>
</organism>
<dbReference type="InterPro" id="IPR003767">
    <property type="entry name" value="Malate/L-lactate_DH-like"/>
</dbReference>
<evidence type="ECO:0000313" key="4">
    <source>
        <dbReference type="Proteomes" id="UP000032680"/>
    </source>
</evidence>
<comment type="similarity">
    <text evidence="1">Belongs to the LDH2/MDH2 oxidoreductase family.</text>
</comment>
<dbReference type="PANTHER" id="PTHR11091:SF0">
    <property type="entry name" value="MALATE DEHYDROGENASE"/>
    <property type="match status" value="1"/>
</dbReference>
<dbReference type="GO" id="GO:0016491">
    <property type="term" value="F:oxidoreductase activity"/>
    <property type="evidence" value="ECO:0007669"/>
    <property type="project" value="UniProtKB-KW"/>
</dbReference>
<comment type="caution">
    <text evidence="3">The sequence shown here is derived from an EMBL/GenBank/DDBJ whole genome shotgun (WGS) entry which is preliminary data.</text>
</comment>
<reference evidence="3 4" key="1">
    <citation type="submission" date="2012-11" db="EMBL/GenBank/DDBJ databases">
        <title>Whole genome sequence of Acidisphaera rubrifaciens HS-AP3.</title>
        <authorList>
            <person name="Azuma Y."/>
            <person name="Higashiura N."/>
            <person name="Hirakawa H."/>
            <person name="Matsushita K."/>
        </authorList>
    </citation>
    <scope>NUCLEOTIDE SEQUENCE [LARGE SCALE GENOMIC DNA]</scope>
    <source>
        <strain evidence="3 4">HS-AP3</strain>
    </source>
</reference>
<keyword evidence="2" id="KW-0560">Oxidoreductase</keyword>
<dbReference type="AlphaFoldDB" id="A0A0D6P986"/>
<dbReference type="EMBL" id="BANB01000757">
    <property type="protein sequence ID" value="GAN78325.1"/>
    <property type="molecule type" value="Genomic_DNA"/>
</dbReference>
<name>A0A0D6P986_9PROT</name>
<proteinExistence type="inferred from homology"/>
<dbReference type="Gene3D" id="1.10.1530.10">
    <property type="match status" value="1"/>
</dbReference>
<dbReference type="InterPro" id="IPR036111">
    <property type="entry name" value="Mal/L-sulfo/L-lacto_DH-like_sf"/>
</dbReference>
<accession>A0A0D6P986</accession>
<gene>
    <name evidence="3" type="ORF">Asru_0758_03</name>
</gene>
<evidence type="ECO:0000256" key="1">
    <source>
        <dbReference type="ARBA" id="ARBA00006056"/>
    </source>
</evidence>
<dbReference type="Proteomes" id="UP000032680">
    <property type="component" value="Unassembled WGS sequence"/>
</dbReference>
<evidence type="ECO:0000256" key="2">
    <source>
        <dbReference type="ARBA" id="ARBA00023002"/>
    </source>
</evidence>
<dbReference type="InterPro" id="IPR043143">
    <property type="entry name" value="Mal/L-sulf/L-lact_DH-like_NADP"/>
</dbReference>
<dbReference type="PANTHER" id="PTHR11091">
    <property type="entry name" value="OXIDOREDUCTASE-RELATED"/>
    <property type="match status" value="1"/>
</dbReference>
<dbReference type="Pfam" id="PF02615">
    <property type="entry name" value="Ldh_2"/>
    <property type="match status" value="1"/>
</dbReference>